<evidence type="ECO:0000313" key="3">
    <source>
        <dbReference type="Proteomes" id="UP001202031"/>
    </source>
</evidence>
<reference evidence="2 3" key="1">
    <citation type="submission" date="2022-03" db="EMBL/GenBank/DDBJ databases">
        <title>Taxonomic description of new species and reclassification of some bacterial strains.</title>
        <authorList>
            <person name="Ndongo S."/>
        </authorList>
    </citation>
    <scope>NUCLEOTIDE SEQUENCE [LARGE SCALE GENOMIC DNA]</scope>
    <source>
        <strain evidence="2 3">Marseille-P6666</strain>
    </source>
</reference>
<dbReference type="InterPro" id="IPR002500">
    <property type="entry name" value="PAPS_reduct_dom"/>
</dbReference>
<dbReference type="SUPFAM" id="SSF52402">
    <property type="entry name" value="Adenine nucleotide alpha hydrolases-like"/>
    <property type="match status" value="1"/>
</dbReference>
<comment type="caution">
    <text evidence="2">The sequence shown here is derived from an EMBL/GenBank/DDBJ whole genome shotgun (WGS) entry which is preliminary data.</text>
</comment>
<dbReference type="Pfam" id="PF11922">
    <property type="entry name" value="DUF3440"/>
    <property type="match status" value="1"/>
</dbReference>
<dbReference type="GeneID" id="84022363"/>
<sequence>MSAKKYNVEVNVVDAARERMAFIFDHFEDIIVSISGGKDSTVLCHLALEEARRRRRKVGLFYLDEEVVYDATIRQVEYLMDMDPEHTMRYWLQIEFNLTNSVDISNGQFHCWDPKERPNWMHKRSSKNILNRTWTHETVIADKNKGFGFYDVITNFEMGFRNAAFLVGLRADESLNRYRTMIKHPGFEGVFWSTKKQFGNFAFYPIYDWAFSDIWKYIAEHGLKYHKYYDFAFLKGTPPHAMRVSSLVHEKSFKAIQDLPEFEPKTYDRLLKRTKGISFAQETAKDKKMFRCQQLPKNIKTWREYRDILLQTYPVPERREIFRKRFAKHLDNEFVARQQCRQLILNDYENNLPVKNTEDPLVEKLNYWKDIL</sequence>
<dbReference type="EMBL" id="JAMGSI010000001">
    <property type="protein sequence ID" value="MCL6655843.1"/>
    <property type="molecule type" value="Genomic_DNA"/>
</dbReference>
<dbReference type="PANTHER" id="PTHR30083:SF0">
    <property type="entry name" value="3'-PHOSPHOADENOSINE 5'-PHOSPHOSULFATE SULFOTRANSFERASE (PAPS REDUCTASE)_FAD SYNTHETASE"/>
    <property type="match status" value="1"/>
</dbReference>
<dbReference type="InterPro" id="IPR014729">
    <property type="entry name" value="Rossmann-like_a/b/a_fold"/>
</dbReference>
<evidence type="ECO:0000313" key="2">
    <source>
        <dbReference type="EMBL" id="MCL6655843.1"/>
    </source>
</evidence>
<protein>
    <submittedName>
        <fullName evidence="2">Phosphoadenosine phosphosulfate reductase family protein</fullName>
    </submittedName>
</protein>
<keyword evidence="3" id="KW-1185">Reference proteome</keyword>
<proteinExistence type="predicted"/>
<name>A0ABT0R4F8_9BACT</name>
<feature type="domain" description="Phosphoadenosine phosphosulphate reductase" evidence="1">
    <location>
        <begin position="30"/>
        <end position="233"/>
    </location>
</feature>
<organism evidence="2 3">
    <name type="scientific">Akkermansia massiliensis</name>
    <dbReference type="NCBI Taxonomy" id="2927224"/>
    <lineage>
        <taxon>Bacteria</taxon>
        <taxon>Pseudomonadati</taxon>
        <taxon>Verrucomicrobiota</taxon>
        <taxon>Verrucomicrobiia</taxon>
        <taxon>Verrucomicrobiales</taxon>
        <taxon>Akkermansiaceae</taxon>
        <taxon>Akkermansia</taxon>
    </lineage>
</organism>
<evidence type="ECO:0000259" key="1">
    <source>
        <dbReference type="Pfam" id="PF01507"/>
    </source>
</evidence>
<accession>A0ABT0R4F8</accession>
<dbReference type="InterPro" id="IPR021845">
    <property type="entry name" value="DUF3440"/>
</dbReference>
<dbReference type="Proteomes" id="UP001202031">
    <property type="component" value="Unassembled WGS sequence"/>
</dbReference>
<dbReference type="Gene3D" id="3.40.50.620">
    <property type="entry name" value="HUPs"/>
    <property type="match status" value="1"/>
</dbReference>
<dbReference type="RefSeq" id="WP_022397829.1">
    <property type="nucleotide sequence ID" value="NZ_CP072019.1"/>
</dbReference>
<dbReference type="Pfam" id="PF01507">
    <property type="entry name" value="PAPS_reduct"/>
    <property type="match status" value="1"/>
</dbReference>
<gene>
    <name evidence="2" type="ORF">M8N44_00740</name>
</gene>
<dbReference type="PANTHER" id="PTHR30083">
    <property type="entry name" value="TRANSCRIPTIONAL REGULATOR-RELATED"/>
    <property type="match status" value="1"/>
</dbReference>